<dbReference type="AlphaFoldDB" id="A0A6H5IB00"/>
<sequence>MLIDLVRDSVLQCFCQSCKTPLRLVGNEKGTSITAGPITKKPSGKARTKQPKKVKFITTEIRCQEKTKGGLRFEVILAEPTAPAKRAPSPQPSPTQLTVNIEDKLRAAEERRLSLEANKIAALNVRLSKIEEVSRKKDELNETFVNATRESLNLKMKDNEEKREAYINDLKNKLKEHLETVEKTRLSLDQQTEEVRVALEEKLKTATAQRDENTKKMLDRLKEHEDQVARVRKGMSERVHQLEAQIQSKLDQARERRETIEREQIEKLKIHDKRVEMVRQNKAKCAQNNHDECNADMPLANETASSG</sequence>
<keyword evidence="3" id="KW-1185">Reference proteome</keyword>
<name>A0A6H5IB00_9HYME</name>
<evidence type="ECO:0000256" key="1">
    <source>
        <dbReference type="SAM" id="Coils"/>
    </source>
</evidence>
<evidence type="ECO:0000313" key="3">
    <source>
        <dbReference type="Proteomes" id="UP000479190"/>
    </source>
</evidence>
<dbReference type="Proteomes" id="UP000479190">
    <property type="component" value="Unassembled WGS sequence"/>
</dbReference>
<dbReference type="GO" id="GO:0007019">
    <property type="term" value="P:microtubule depolymerization"/>
    <property type="evidence" value="ECO:0007669"/>
    <property type="project" value="TreeGrafter"/>
</dbReference>
<dbReference type="Gene3D" id="6.10.280.30">
    <property type="match status" value="3"/>
</dbReference>
<evidence type="ECO:0008006" key="4">
    <source>
        <dbReference type="Google" id="ProtNLM"/>
    </source>
</evidence>
<evidence type="ECO:0000313" key="2">
    <source>
        <dbReference type="EMBL" id="CAB0032390.1"/>
    </source>
</evidence>
<dbReference type="PANTHER" id="PTHR10104">
    <property type="entry name" value="STATHMIN"/>
    <property type="match status" value="1"/>
</dbReference>
<dbReference type="PANTHER" id="PTHR10104:SF1">
    <property type="entry name" value="STATHMIN, ISOFORM D"/>
    <property type="match status" value="1"/>
</dbReference>
<reference evidence="2 3" key="1">
    <citation type="submission" date="2020-02" db="EMBL/GenBank/DDBJ databases">
        <authorList>
            <person name="Ferguson B K."/>
        </authorList>
    </citation>
    <scope>NUCLEOTIDE SEQUENCE [LARGE SCALE GENOMIC DNA]</scope>
</reference>
<dbReference type="GO" id="GO:0043005">
    <property type="term" value="C:neuron projection"/>
    <property type="evidence" value="ECO:0007669"/>
    <property type="project" value="TreeGrafter"/>
</dbReference>
<dbReference type="PROSITE" id="PS51663">
    <property type="entry name" value="STATHMIN_3"/>
    <property type="match status" value="1"/>
</dbReference>
<proteinExistence type="predicted"/>
<feature type="coiled-coil region" evidence="1">
    <location>
        <begin position="98"/>
        <end position="263"/>
    </location>
</feature>
<dbReference type="EMBL" id="CADCXV010000678">
    <property type="protein sequence ID" value="CAB0032390.1"/>
    <property type="molecule type" value="Genomic_DNA"/>
</dbReference>
<keyword evidence="1" id="KW-0175">Coiled coil</keyword>
<dbReference type="GO" id="GO:0005737">
    <property type="term" value="C:cytoplasm"/>
    <property type="evidence" value="ECO:0007669"/>
    <property type="project" value="TreeGrafter"/>
</dbReference>
<organism evidence="2 3">
    <name type="scientific">Trichogramma brassicae</name>
    <dbReference type="NCBI Taxonomy" id="86971"/>
    <lineage>
        <taxon>Eukaryota</taxon>
        <taxon>Metazoa</taxon>
        <taxon>Ecdysozoa</taxon>
        <taxon>Arthropoda</taxon>
        <taxon>Hexapoda</taxon>
        <taxon>Insecta</taxon>
        <taxon>Pterygota</taxon>
        <taxon>Neoptera</taxon>
        <taxon>Endopterygota</taxon>
        <taxon>Hymenoptera</taxon>
        <taxon>Apocrita</taxon>
        <taxon>Proctotrupomorpha</taxon>
        <taxon>Chalcidoidea</taxon>
        <taxon>Trichogrammatidae</taxon>
        <taxon>Trichogramma</taxon>
    </lineage>
</organism>
<accession>A0A6H5IB00</accession>
<gene>
    <name evidence="2" type="ORF">TBRA_LOCUS4328</name>
</gene>
<dbReference type="GO" id="GO:0031110">
    <property type="term" value="P:regulation of microtubule polymerization or depolymerization"/>
    <property type="evidence" value="ECO:0007669"/>
    <property type="project" value="InterPro"/>
</dbReference>
<dbReference type="SUPFAM" id="SSF101494">
    <property type="entry name" value="Stathmin"/>
    <property type="match status" value="1"/>
</dbReference>
<protein>
    <recommendedName>
        <fullName evidence="4">Stathmin</fullName>
    </recommendedName>
</protein>
<dbReference type="Pfam" id="PF00836">
    <property type="entry name" value="Stathmin"/>
    <property type="match status" value="1"/>
</dbReference>
<dbReference type="GO" id="GO:0015631">
    <property type="term" value="F:tubulin binding"/>
    <property type="evidence" value="ECO:0007669"/>
    <property type="project" value="TreeGrafter"/>
</dbReference>
<dbReference type="OrthoDB" id="5986631at2759"/>
<dbReference type="InterPro" id="IPR036002">
    <property type="entry name" value="Stathmin_sf"/>
</dbReference>
<dbReference type="InterPro" id="IPR000956">
    <property type="entry name" value="Stathmin_fam"/>
</dbReference>
<dbReference type="GO" id="GO:0031175">
    <property type="term" value="P:neuron projection development"/>
    <property type="evidence" value="ECO:0007669"/>
    <property type="project" value="TreeGrafter"/>
</dbReference>